<gene>
    <name evidence="1" type="ORF">HRR80_006567</name>
</gene>
<name>A0AAN6IW21_EXODE</name>
<sequence length="103" mass="11608">MEYLKGQRDPLQAALVNAGRVEHMQSIFDDKAEGLESRQEELLTGGLSKFDVKWSYAADQIYESGYTSISDSHRISGGGRQQLWHESWDETSSVNGECRSTCF</sequence>
<organism evidence="1 2">
    <name type="scientific">Exophiala dermatitidis</name>
    <name type="common">Black yeast-like fungus</name>
    <name type="synonym">Wangiella dermatitidis</name>
    <dbReference type="NCBI Taxonomy" id="5970"/>
    <lineage>
        <taxon>Eukaryota</taxon>
        <taxon>Fungi</taxon>
        <taxon>Dikarya</taxon>
        <taxon>Ascomycota</taxon>
        <taxon>Pezizomycotina</taxon>
        <taxon>Eurotiomycetes</taxon>
        <taxon>Chaetothyriomycetidae</taxon>
        <taxon>Chaetothyriales</taxon>
        <taxon>Herpotrichiellaceae</taxon>
        <taxon>Exophiala</taxon>
    </lineage>
</organism>
<dbReference type="AlphaFoldDB" id="A0AAN6IW21"/>
<dbReference type="Proteomes" id="UP001161757">
    <property type="component" value="Unassembled WGS sequence"/>
</dbReference>
<accession>A0AAN6IW21</accession>
<dbReference type="EMBL" id="JAJGCB010000014">
    <property type="protein sequence ID" value="KAJ8989326.1"/>
    <property type="molecule type" value="Genomic_DNA"/>
</dbReference>
<proteinExistence type="predicted"/>
<comment type="caution">
    <text evidence="1">The sequence shown here is derived from an EMBL/GenBank/DDBJ whole genome shotgun (WGS) entry which is preliminary data.</text>
</comment>
<evidence type="ECO:0000313" key="2">
    <source>
        <dbReference type="Proteomes" id="UP001161757"/>
    </source>
</evidence>
<reference evidence="1" key="1">
    <citation type="submission" date="2023-01" db="EMBL/GenBank/DDBJ databases">
        <title>Exophiala dermititidis isolated from Cystic Fibrosis Patient.</title>
        <authorList>
            <person name="Kurbessoian T."/>
            <person name="Crocker A."/>
            <person name="Murante D."/>
            <person name="Hogan D.A."/>
            <person name="Stajich J.E."/>
        </authorList>
    </citation>
    <scope>NUCLEOTIDE SEQUENCE</scope>
    <source>
        <strain evidence="1">Ex8</strain>
    </source>
</reference>
<evidence type="ECO:0000313" key="1">
    <source>
        <dbReference type="EMBL" id="KAJ8989326.1"/>
    </source>
</evidence>
<protein>
    <submittedName>
        <fullName evidence="1">Uncharacterized protein</fullName>
    </submittedName>
</protein>